<dbReference type="Pfam" id="PF22936">
    <property type="entry name" value="Pol_BBD"/>
    <property type="match status" value="1"/>
</dbReference>
<evidence type="ECO:0000313" key="3">
    <source>
        <dbReference type="Proteomes" id="UP000499080"/>
    </source>
</evidence>
<reference evidence="2 3" key="1">
    <citation type="journal article" date="2019" name="Sci. Rep.">
        <title>Orb-weaving spider Araneus ventricosus genome elucidates the spidroin gene catalogue.</title>
        <authorList>
            <person name="Kono N."/>
            <person name="Nakamura H."/>
            <person name="Ohtoshi R."/>
            <person name="Moran D.A.P."/>
            <person name="Shinohara A."/>
            <person name="Yoshida Y."/>
            <person name="Fujiwara M."/>
            <person name="Mori M."/>
            <person name="Tomita M."/>
            <person name="Arakawa K."/>
        </authorList>
    </citation>
    <scope>NUCLEOTIDE SEQUENCE [LARGE SCALE GENOMIC DNA]</scope>
</reference>
<dbReference type="PANTHER" id="PTHR47592">
    <property type="entry name" value="PBF68 PROTEIN"/>
    <property type="match status" value="1"/>
</dbReference>
<dbReference type="AlphaFoldDB" id="A0A4Y2GWK7"/>
<dbReference type="EMBL" id="BGPR01001585">
    <property type="protein sequence ID" value="GBM57249.1"/>
    <property type="molecule type" value="Genomic_DNA"/>
</dbReference>
<gene>
    <name evidence="2" type="ORF">AVEN_33488_1</name>
</gene>
<dbReference type="Proteomes" id="UP000499080">
    <property type="component" value="Unassembled WGS sequence"/>
</dbReference>
<dbReference type="PANTHER" id="PTHR47592:SF27">
    <property type="entry name" value="OS08G0421700 PROTEIN"/>
    <property type="match status" value="1"/>
</dbReference>
<proteinExistence type="predicted"/>
<organism evidence="2 3">
    <name type="scientific">Araneus ventricosus</name>
    <name type="common">Orbweaver spider</name>
    <name type="synonym">Epeira ventricosa</name>
    <dbReference type="NCBI Taxonomy" id="182803"/>
    <lineage>
        <taxon>Eukaryota</taxon>
        <taxon>Metazoa</taxon>
        <taxon>Ecdysozoa</taxon>
        <taxon>Arthropoda</taxon>
        <taxon>Chelicerata</taxon>
        <taxon>Arachnida</taxon>
        <taxon>Araneae</taxon>
        <taxon>Araneomorphae</taxon>
        <taxon>Entelegynae</taxon>
        <taxon>Araneoidea</taxon>
        <taxon>Araneidae</taxon>
        <taxon>Araneus</taxon>
    </lineage>
</organism>
<keyword evidence="3" id="KW-1185">Reference proteome</keyword>
<protein>
    <recommendedName>
        <fullName evidence="1">Retrovirus-related Pol polyprotein from transposon TNT 1-94-like beta-barrel domain-containing protein</fullName>
    </recommendedName>
</protein>
<evidence type="ECO:0000259" key="1">
    <source>
        <dbReference type="Pfam" id="PF22936"/>
    </source>
</evidence>
<name>A0A4Y2GWK7_ARAVE</name>
<dbReference type="InterPro" id="IPR054722">
    <property type="entry name" value="PolX-like_BBD"/>
</dbReference>
<feature type="domain" description="Retrovirus-related Pol polyprotein from transposon TNT 1-94-like beta-barrel" evidence="1">
    <location>
        <begin position="94"/>
        <end position="177"/>
    </location>
</feature>
<accession>A0A4Y2GWK7</accession>
<evidence type="ECO:0000313" key="2">
    <source>
        <dbReference type="EMBL" id="GBM57249.1"/>
    </source>
</evidence>
<sequence length="180" mass="20900">MLVHLVNKRLIRNILNPEEPCWTRQENLVNTRKIVTLKEWGRFCEFCSRKGHIASHCCKKRNKEKQAFVSETWFCGINQSVGAFGVWKDLEQLLIDSAATSNFCCERDWFKNFKELSTTFELLPDNKYTCEVKGVGDIDFLIKDIRGNVQITLKEVFYASDMRRNFISGAKMDIAGFKIS</sequence>
<dbReference type="OrthoDB" id="8060515at2759"/>
<comment type="caution">
    <text evidence="2">The sequence shown here is derived from an EMBL/GenBank/DDBJ whole genome shotgun (WGS) entry which is preliminary data.</text>
</comment>